<evidence type="ECO:0000256" key="6">
    <source>
        <dbReference type="ARBA" id="ARBA00023125"/>
    </source>
</evidence>
<comment type="catalytic activity">
    <reaction evidence="7">
        <text>a 2'-deoxyadenosine in DNA + S-adenosyl-L-methionine = an N(6)-methyl-2'-deoxyadenosine in DNA + S-adenosyl-L-homocysteine + H(+)</text>
        <dbReference type="Rhea" id="RHEA:15197"/>
        <dbReference type="Rhea" id="RHEA-COMP:12418"/>
        <dbReference type="Rhea" id="RHEA-COMP:12419"/>
        <dbReference type="ChEBI" id="CHEBI:15378"/>
        <dbReference type="ChEBI" id="CHEBI:57856"/>
        <dbReference type="ChEBI" id="CHEBI:59789"/>
        <dbReference type="ChEBI" id="CHEBI:90615"/>
        <dbReference type="ChEBI" id="CHEBI:90616"/>
        <dbReference type="EC" id="2.1.1.72"/>
    </reaction>
</comment>
<dbReference type="Gene3D" id="3.90.220.20">
    <property type="entry name" value="DNA methylase specificity domains"/>
    <property type="match status" value="1"/>
</dbReference>
<name>A0A9D2CNA0_9LACO</name>
<reference evidence="9" key="2">
    <citation type="submission" date="2021-04" db="EMBL/GenBank/DDBJ databases">
        <authorList>
            <person name="Gilroy R."/>
        </authorList>
    </citation>
    <scope>NUCLEOTIDE SEQUENCE</scope>
    <source>
        <strain evidence="9">3204</strain>
    </source>
</reference>
<dbReference type="PANTHER" id="PTHR42933:SF3">
    <property type="entry name" value="TYPE I RESTRICTION ENZYME MJAVIII METHYLASE SUBUNIT"/>
    <property type="match status" value="1"/>
</dbReference>
<reference evidence="9" key="1">
    <citation type="journal article" date="2021" name="PeerJ">
        <title>Extensive microbial diversity within the chicken gut microbiome revealed by metagenomics and culture.</title>
        <authorList>
            <person name="Gilroy R."/>
            <person name="Ravi A."/>
            <person name="Getino M."/>
            <person name="Pursley I."/>
            <person name="Horton D.L."/>
            <person name="Alikhan N.F."/>
            <person name="Baker D."/>
            <person name="Gharbi K."/>
            <person name="Hall N."/>
            <person name="Watson M."/>
            <person name="Adriaenssens E.M."/>
            <person name="Foster-Nyarko E."/>
            <person name="Jarju S."/>
            <person name="Secka A."/>
            <person name="Antonio M."/>
            <person name="Oren A."/>
            <person name="Chaudhuri R.R."/>
            <person name="La Ragione R."/>
            <person name="Hildebrand F."/>
            <person name="Pallen M.J."/>
        </authorList>
    </citation>
    <scope>NUCLEOTIDE SEQUENCE</scope>
    <source>
        <strain evidence="9">3204</strain>
    </source>
</reference>
<evidence type="ECO:0000313" key="9">
    <source>
        <dbReference type="EMBL" id="HIY92192.1"/>
    </source>
</evidence>
<evidence type="ECO:0000256" key="4">
    <source>
        <dbReference type="ARBA" id="ARBA00022691"/>
    </source>
</evidence>
<evidence type="ECO:0000313" key="10">
    <source>
        <dbReference type="Proteomes" id="UP000824013"/>
    </source>
</evidence>
<dbReference type="CDD" id="cd02440">
    <property type="entry name" value="AdoMet_MTases"/>
    <property type="match status" value="1"/>
</dbReference>
<keyword evidence="5" id="KW-0680">Restriction system</keyword>
<evidence type="ECO:0000259" key="8">
    <source>
        <dbReference type="Pfam" id="PF02384"/>
    </source>
</evidence>
<keyword evidence="2 9" id="KW-0489">Methyltransferase</keyword>
<dbReference type="GO" id="GO:0008170">
    <property type="term" value="F:N-methyltransferase activity"/>
    <property type="evidence" value="ECO:0007669"/>
    <property type="project" value="InterPro"/>
</dbReference>
<dbReference type="PANTHER" id="PTHR42933">
    <property type="entry name" value="SLR6095 PROTEIN"/>
    <property type="match status" value="1"/>
</dbReference>
<dbReference type="GO" id="GO:0032259">
    <property type="term" value="P:methylation"/>
    <property type="evidence" value="ECO:0007669"/>
    <property type="project" value="UniProtKB-KW"/>
</dbReference>
<dbReference type="GO" id="GO:0003677">
    <property type="term" value="F:DNA binding"/>
    <property type="evidence" value="ECO:0007669"/>
    <property type="project" value="UniProtKB-KW"/>
</dbReference>
<dbReference type="Proteomes" id="UP000824013">
    <property type="component" value="Unassembled WGS sequence"/>
</dbReference>
<keyword evidence="6" id="KW-0238">DNA-binding</keyword>
<dbReference type="AlphaFoldDB" id="A0A9D2CNA0"/>
<dbReference type="InterPro" id="IPR003356">
    <property type="entry name" value="DNA_methylase_A-5"/>
</dbReference>
<dbReference type="GO" id="GO:0009007">
    <property type="term" value="F:site-specific DNA-methyltransferase (adenine-specific) activity"/>
    <property type="evidence" value="ECO:0007669"/>
    <property type="project" value="UniProtKB-EC"/>
</dbReference>
<dbReference type="EC" id="2.1.1.72" evidence="1"/>
<dbReference type="Pfam" id="PF02384">
    <property type="entry name" value="N6_Mtase"/>
    <property type="match status" value="1"/>
</dbReference>
<comment type="caution">
    <text evidence="9">The sequence shown here is derived from an EMBL/GenBank/DDBJ whole genome shotgun (WGS) entry which is preliminary data.</text>
</comment>
<accession>A0A9D2CNA0</accession>
<keyword evidence="3" id="KW-0808">Transferase</keyword>
<organism evidence="9 10">
    <name type="scientific">Candidatus Companilactobacillus pullicola</name>
    <dbReference type="NCBI Taxonomy" id="2838523"/>
    <lineage>
        <taxon>Bacteria</taxon>
        <taxon>Bacillati</taxon>
        <taxon>Bacillota</taxon>
        <taxon>Bacilli</taxon>
        <taxon>Lactobacillales</taxon>
        <taxon>Lactobacillaceae</taxon>
        <taxon>Companilactobacillus</taxon>
    </lineage>
</organism>
<proteinExistence type="predicted"/>
<evidence type="ECO:0000256" key="3">
    <source>
        <dbReference type="ARBA" id="ARBA00022679"/>
    </source>
</evidence>
<dbReference type="InterPro" id="IPR051537">
    <property type="entry name" value="DNA_Adenine_Mtase"/>
</dbReference>
<evidence type="ECO:0000256" key="1">
    <source>
        <dbReference type="ARBA" id="ARBA00011900"/>
    </source>
</evidence>
<dbReference type="SUPFAM" id="SSF53335">
    <property type="entry name" value="S-adenosyl-L-methionine-dependent methyltransferases"/>
    <property type="match status" value="1"/>
</dbReference>
<keyword evidence="4" id="KW-0949">S-adenosyl-L-methionine</keyword>
<protein>
    <recommendedName>
        <fullName evidence="1">site-specific DNA-methyltransferase (adenine-specific)</fullName>
        <ecNumber evidence="1">2.1.1.72</ecNumber>
    </recommendedName>
</protein>
<evidence type="ECO:0000256" key="7">
    <source>
        <dbReference type="ARBA" id="ARBA00047942"/>
    </source>
</evidence>
<dbReference type="InterPro" id="IPR044946">
    <property type="entry name" value="Restrct_endonuc_typeI_TRD_sf"/>
</dbReference>
<dbReference type="EMBL" id="DXCM01000029">
    <property type="protein sequence ID" value="HIY92192.1"/>
    <property type="molecule type" value="Genomic_DNA"/>
</dbReference>
<dbReference type="InterPro" id="IPR029063">
    <property type="entry name" value="SAM-dependent_MTases_sf"/>
</dbReference>
<sequence length="614" mass="69806">MVTKKEKMHRNAIRDVSRIDSETTELEKCIFIVSIAYLKFKGEPRPPKDRFARTLFRRLESRTRILKVALPVVANIMKNISTNAYEEIVDYIIELNVQEVAAFIEEYLYVDAKRTYSNATSSKSINDLLVNLANIKTNDAVLDPSCGIGGTLLTIVKNNPQQLIYGQDTDPVCITIAKLLLDIGGSENYHLFVGDSLSAPKYLQDEKLIKFDAVVTEPPFVSQFEKSLNDKDSYDRFTFGTVPLKKADWGFVMNAINSSKNESGRSVVLLPTGSLFRGGSEGEIRHNILKKDLFEAIISLPSGVLPSSSIPTSIMIFDRNKPVDRKNKMLFIKVSKDDIVRVGRGPGLTTESVEKIVSTVRNLTEIENYSLVLSNDQISADSMMVDRYIKKTMYHFDNHKYYIDLVDFYGGNTIPLKNISKIDRGYNMISKNENEDGKYQIMKISDIDGESINYNEMSRGDIEERTKVDNYEIEDGDVIMAVRGTFKILTAQNVKPNTLINSNLVRLRVNPKLYDSDFLKYFIKSPVGRAQLENITMGTTVRQIPIKPLNMFQLPNLTLVKQKKIVKHYLNQTNDIQIKINELEKLKRKNNQDLYQKMGLDDLYQVDGGENNDL</sequence>
<evidence type="ECO:0000256" key="2">
    <source>
        <dbReference type="ARBA" id="ARBA00022603"/>
    </source>
</evidence>
<dbReference type="SUPFAM" id="SSF116734">
    <property type="entry name" value="DNA methylase specificity domain"/>
    <property type="match status" value="1"/>
</dbReference>
<dbReference type="Gene3D" id="3.40.50.150">
    <property type="entry name" value="Vaccinia Virus protein VP39"/>
    <property type="match status" value="1"/>
</dbReference>
<dbReference type="GO" id="GO:0009307">
    <property type="term" value="P:DNA restriction-modification system"/>
    <property type="evidence" value="ECO:0007669"/>
    <property type="project" value="UniProtKB-KW"/>
</dbReference>
<gene>
    <name evidence="9" type="ORF">H9820_04495</name>
</gene>
<evidence type="ECO:0000256" key="5">
    <source>
        <dbReference type="ARBA" id="ARBA00022747"/>
    </source>
</evidence>
<feature type="domain" description="DNA methylase adenine-specific" evidence="8">
    <location>
        <begin position="123"/>
        <end position="390"/>
    </location>
</feature>